<dbReference type="Pfam" id="PF00857">
    <property type="entry name" value="Isochorismatase"/>
    <property type="match status" value="1"/>
</dbReference>
<feature type="signal peptide" evidence="1">
    <location>
        <begin position="1"/>
        <end position="20"/>
    </location>
</feature>
<dbReference type="RefSeq" id="WP_170923388.1">
    <property type="nucleotide sequence ID" value="NZ_FWXR01000028.1"/>
</dbReference>
<evidence type="ECO:0000313" key="4">
    <source>
        <dbReference type="Proteomes" id="UP000192656"/>
    </source>
</evidence>
<name>A0A1W2EMT2_9HYPH</name>
<gene>
    <name evidence="3" type="ORF">SAMN06297251_12842</name>
</gene>
<proteinExistence type="predicted"/>
<accession>A0A1W2EMT2</accession>
<dbReference type="EMBL" id="FWXR01000028">
    <property type="protein sequence ID" value="SMD10832.1"/>
    <property type="molecule type" value="Genomic_DNA"/>
</dbReference>
<reference evidence="3 4" key="1">
    <citation type="submission" date="2017-04" db="EMBL/GenBank/DDBJ databases">
        <authorList>
            <person name="Afonso C.L."/>
            <person name="Miller P.J."/>
            <person name="Scott M.A."/>
            <person name="Spackman E."/>
            <person name="Goraichik I."/>
            <person name="Dimitrov K.M."/>
            <person name="Suarez D.L."/>
            <person name="Swayne D.E."/>
        </authorList>
    </citation>
    <scope>NUCLEOTIDE SEQUENCE [LARGE SCALE GENOMIC DNA]</scope>
    <source>
        <strain evidence="3 4">CGMCC 1.10972</strain>
    </source>
</reference>
<protein>
    <submittedName>
        <fullName evidence="3">Isochorismatase family protein</fullName>
    </submittedName>
</protein>
<dbReference type="InterPro" id="IPR000868">
    <property type="entry name" value="Isochorismatase-like_dom"/>
</dbReference>
<evidence type="ECO:0000259" key="2">
    <source>
        <dbReference type="Pfam" id="PF00857"/>
    </source>
</evidence>
<dbReference type="STRING" id="937218.SAMN06297251_12842"/>
<dbReference type="Gene3D" id="3.40.50.850">
    <property type="entry name" value="Isochorismatase-like"/>
    <property type="match status" value="1"/>
</dbReference>
<dbReference type="AlphaFoldDB" id="A0A1W2EMT2"/>
<keyword evidence="4" id="KW-1185">Reference proteome</keyword>
<feature type="chain" id="PRO_5012981047" evidence="1">
    <location>
        <begin position="21"/>
        <end position="241"/>
    </location>
</feature>
<dbReference type="SUPFAM" id="SSF52499">
    <property type="entry name" value="Isochorismatase-like hydrolases"/>
    <property type="match status" value="1"/>
</dbReference>
<sequence length="241" mass="26439">MMRGLLLAALFALIPTMAFADVQADMAVQRGPAERLTPDNTVLVYVDYTTGLDNLMNTMPGAVYKNNIEAFAKFNPLFKMPTAILGTENDYYGTMLPEITDHVSYDVRRFPRHTMSGYTAEMAEWLRESGRTNVLIGGISIDNCTTHTALDLLHAGYNVYVVVDVSSTNSRLIEDVAITRVVQEGATPIGWLAALTELGWWWDGPYGQGIREIVAEHWAASTVGPVDDTTPGQGGLETFAD</sequence>
<dbReference type="Proteomes" id="UP000192656">
    <property type="component" value="Unassembled WGS sequence"/>
</dbReference>
<feature type="domain" description="Isochorismatase-like" evidence="2">
    <location>
        <begin position="97"/>
        <end position="190"/>
    </location>
</feature>
<dbReference type="PANTHER" id="PTHR43559">
    <property type="entry name" value="HYDROLASE YCAC-RELATED"/>
    <property type="match status" value="1"/>
</dbReference>
<dbReference type="InterPro" id="IPR053152">
    <property type="entry name" value="Hydrolase_YcaC-like"/>
</dbReference>
<evidence type="ECO:0000313" key="3">
    <source>
        <dbReference type="EMBL" id="SMD10832.1"/>
    </source>
</evidence>
<dbReference type="InterPro" id="IPR036380">
    <property type="entry name" value="Isochorismatase-like_sf"/>
</dbReference>
<evidence type="ECO:0000256" key="1">
    <source>
        <dbReference type="SAM" id="SignalP"/>
    </source>
</evidence>
<organism evidence="3 4">
    <name type="scientific">Fulvimarina manganoxydans</name>
    <dbReference type="NCBI Taxonomy" id="937218"/>
    <lineage>
        <taxon>Bacteria</taxon>
        <taxon>Pseudomonadati</taxon>
        <taxon>Pseudomonadota</taxon>
        <taxon>Alphaproteobacteria</taxon>
        <taxon>Hyphomicrobiales</taxon>
        <taxon>Aurantimonadaceae</taxon>
        <taxon>Fulvimarina</taxon>
    </lineage>
</organism>
<keyword evidence="1" id="KW-0732">Signal</keyword>
<dbReference type="PANTHER" id="PTHR43559:SF3">
    <property type="entry name" value="HYDROLASE YCAC-RELATED"/>
    <property type="match status" value="1"/>
</dbReference>